<gene>
    <name evidence="2" type="ORF">A6X21_06495</name>
</gene>
<organism evidence="2 3">
    <name type="scientific">Planctopirus hydrillae</name>
    <dbReference type="NCBI Taxonomy" id="1841610"/>
    <lineage>
        <taxon>Bacteria</taxon>
        <taxon>Pseudomonadati</taxon>
        <taxon>Planctomycetota</taxon>
        <taxon>Planctomycetia</taxon>
        <taxon>Planctomycetales</taxon>
        <taxon>Planctomycetaceae</taxon>
        <taxon>Planctopirus</taxon>
    </lineage>
</organism>
<dbReference type="OrthoDB" id="273477at2"/>
<evidence type="ECO:0000256" key="1">
    <source>
        <dbReference type="SAM" id="MobiDB-lite"/>
    </source>
</evidence>
<dbReference type="Proteomes" id="UP000094828">
    <property type="component" value="Unassembled WGS sequence"/>
</dbReference>
<accession>A0A1C3E9Q6</accession>
<feature type="compositionally biased region" description="Pro residues" evidence="1">
    <location>
        <begin position="510"/>
        <end position="520"/>
    </location>
</feature>
<dbReference type="RefSeq" id="WP_068848877.1">
    <property type="nucleotide sequence ID" value="NZ_LYDR01000116.1"/>
</dbReference>
<reference evidence="2 3" key="1">
    <citation type="submission" date="2016-05" db="EMBL/GenBank/DDBJ databases">
        <title>Genomic and physiological characterization of Planctopirus sp. isolated from fresh water lake.</title>
        <authorList>
            <person name="Subhash Y."/>
            <person name="Ramana C."/>
        </authorList>
    </citation>
    <scope>NUCLEOTIDE SEQUENCE [LARGE SCALE GENOMIC DNA]</scope>
    <source>
        <strain evidence="2 3">JC280</strain>
    </source>
</reference>
<evidence type="ECO:0000313" key="2">
    <source>
        <dbReference type="EMBL" id="ODA29985.1"/>
    </source>
</evidence>
<name>A0A1C3E9Q6_9PLAN</name>
<dbReference type="AlphaFoldDB" id="A0A1C3E9Q6"/>
<comment type="caution">
    <text evidence="2">The sequence shown here is derived from an EMBL/GenBank/DDBJ whole genome shotgun (WGS) entry which is preliminary data.</text>
</comment>
<dbReference type="EMBL" id="LYDR01000116">
    <property type="protein sequence ID" value="ODA29985.1"/>
    <property type="molecule type" value="Genomic_DNA"/>
</dbReference>
<keyword evidence="3" id="KW-1185">Reference proteome</keyword>
<feature type="region of interest" description="Disordered" evidence="1">
    <location>
        <begin position="507"/>
        <end position="578"/>
    </location>
</feature>
<evidence type="ECO:0000313" key="3">
    <source>
        <dbReference type="Proteomes" id="UP000094828"/>
    </source>
</evidence>
<protein>
    <submittedName>
        <fullName evidence="2">Uncharacterized protein</fullName>
    </submittedName>
</protein>
<feature type="compositionally biased region" description="Polar residues" evidence="1">
    <location>
        <begin position="555"/>
        <end position="571"/>
    </location>
</feature>
<sequence length="578" mass="62568">MLILEWDKSQLTALTSDTRISKVLAWPNGERIVESDAGHSSWLKGELAEFLGKESKVTLVFPREDAILRHLELPPTPEDEVLDVVTLQTTMRSSVALDQVLLDYLPLNVKLPLADELTPSGHMRTISPEEAAAQSLPSSTLHVLVATISSSFVRNIQQLLDSVGFTVVHVALSSCGYATLLRQALDPADQAAFVCERDGRVETTAFADGQLLFAHSARVPHGARNEQGRPTPLAVGAEISRGLFAARRIAPEFHPRRLIIASGSEVDADLKEALASQFECRVEEAQELISRTALAATASKLVADAKSHSSPENATQGLSHWIGCLGFVTPLPDQCRLDFLHPRKPAPKPDYRRVKLVSAATAALMLTALGVAWQASVIASLDEQLLAMNVRNVDTKTTLKNGEGDQKVFVAVDDWQRHAPKISVELSRQAKVLPNTERLLWTNWSITAGAGEVYGRMQASGLARTNSDVTELGNRMAETKEYRIVPRELAGISKDPDYKQRFEIDATLLPPAPPPKPAVPAKPAGSAKDANLPLQPQTAPKADNKLPASKEQQAKETATTSVKSTLDSFGSATDGGEV</sequence>
<proteinExistence type="predicted"/>
<dbReference type="STRING" id="1841610.A6X21_06495"/>